<accession>X0V7G0</accession>
<organism evidence="1">
    <name type="scientific">marine sediment metagenome</name>
    <dbReference type="NCBI Taxonomy" id="412755"/>
    <lineage>
        <taxon>unclassified sequences</taxon>
        <taxon>metagenomes</taxon>
        <taxon>ecological metagenomes</taxon>
    </lineage>
</organism>
<evidence type="ECO:0000313" key="1">
    <source>
        <dbReference type="EMBL" id="GAG14055.1"/>
    </source>
</evidence>
<dbReference type="AlphaFoldDB" id="X0V7G0"/>
<name>X0V7G0_9ZZZZ</name>
<comment type="caution">
    <text evidence="1">The sequence shown here is derived from an EMBL/GenBank/DDBJ whole genome shotgun (WGS) entry which is preliminary data.</text>
</comment>
<protein>
    <submittedName>
        <fullName evidence="1">Uncharacterized protein</fullName>
    </submittedName>
</protein>
<dbReference type="EMBL" id="BARS01038777">
    <property type="protein sequence ID" value="GAG14055.1"/>
    <property type="molecule type" value="Genomic_DNA"/>
</dbReference>
<proteinExistence type="predicted"/>
<gene>
    <name evidence="1" type="ORF">S01H1_59287</name>
</gene>
<sequence>MAKYNARYHWFMRKNAKFFMWLMERPDVLETIKKRLKEKKENETKKMVTRKNC</sequence>
<reference evidence="1" key="1">
    <citation type="journal article" date="2014" name="Front. Microbiol.">
        <title>High frequency of phylogenetically diverse reductive dehalogenase-homologous genes in deep subseafloor sedimentary metagenomes.</title>
        <authorList>
            <person name="Kawai M."/>
            <person name="Futagami T."/>
            <person name="Toyoda A."/>
            <person name="Takaki Y."/>
            <person name="Nishi S."/>
            <person name="Hori S."/>
            <person name="Arai W."/>
            <person name="Tsubouchi T."/>
            <person name="Morono Y."/>
            <person name="Uchiyama I."/>
            <person name="Ito T."/>
            <person name="Fujiyama A."/>
            <person name="Inagaki F."/>
            <person name="Takami H."/>
        </authorList>
    </citation>
    <scope>NUCLEOTIDE SEQUENCE</scope>
    <source>
        <strain evidence="1">Expedition CK06-06</strain>
    </source>
</reference>